<dbReference type="PROSITE" id="PS00178">
    <property type="entry name" value="AA_TRNA_LIGASE_I"/>
    <property type="match status" value="1"/>
</dbReference>
<dbReference type="PRINTS" id="PR00987">
    <property type="entry name" value="TRNASYNTHGLU"/>
</dbReference>
<name>A0A369KAJ7_HYPMA</name>
<evidence type="ECO:0000256" key="12">
    <source>
        <dbReference type="RuleBase" id="RU363037"/>
    </source>
</evidence>
<dbReference type="InterPro" id="IPR050132">
    <property type="entry name" value="Gln/Glu-tRNA_Ligase"/>
</dbReference>
<dbReference type="InterPro" id="IPR000924">
    <property type="entry name" value="Glu/Gln-tRNA-synth"/>
</dbReference>
<dbReference type="InterPro" id="IPR011035">
    <property type="entry name" value="Ribosomal_bL25/Gln-tRNA_synth"/>
</dbReference>
<comment type="similarity">
    <text evidence="2">Belongs to the class-I aminoacyl-tRNA synthetase family. Glutamate--tRNA ligase type 2 subfamily.</text>
</comment>
<dbReference type="SUPFAM" id="SSF47616">
    <property type="entry name" value="GST C-terminal domain-like"/>
    <property type="match status" value="1"/>
</dbReference>
<evidence type="ECO:0000256" key="7">
    <source>
        <dbReference type="ARBA" id="ARBA00022840"/>
    </source>
</evidence>
<dbReference type="EMBL" id="LUEZ02000004">
    <property type="protein sequence ID" value="RDB30612.1"/>
    <property type="molecule type" value="Genomic_DNA"/>
</dbReference>
<dbReference type="NCBIfam" id="TIGR00463">
    <property type="entry name" value="gltX_arch"/>
    <property type="match status" value="1"/>
</dbReference>
<comment type="subcellular location">
    <subcellularLocation>
        <location evidence="1">Cytoplasm</location>
    </subcellularLocation>
</comment>
<dbReference type="GO" id="GO:0005829">
    <property type="term" value="C:cytosol"/>
    <property type="evidence" value="ECO:0007669"/>
    <property type="project" value="TreeGrafter"/>
</dbReference>
<dbReference type="PANTHER" id="PTHR43097">
    <property type="entry name" value="GLUTAMINE-TRNA LIGASE"/>
    <property type="match status" value="1"/>
</dbReference>
<evidence type="ECO:0000256" key="5">
    <source>
        <dbReference type="ARBA" id="ARBA00022598"/>
    </source>
</evidence>
<proteinExistence type="inferred from homology"/>
<dbReference type="CDD" id="cd00807">
    <property type="entry name" value="GlnRS_core"/>
    <property type="match status" value="1"/>
</dbReference>
<dbReference type="Pfam" id="PF20974">
    <property type="entry name" value="tRNA-synt_1c_C2"/>
    <property type="match status" value="1"/>
</dbReference>
<protein>
    <recommendedName>
        <fullName evidence="3">glutamate--tRNA ligase</fullName>
        <ecNumber evidence="3">6.1.1.17</ecNumber>
    </recommendedName>
    <alternativeName>
        <fullName evidence="10">Glutamyl-tRNA synthetase</fullName>
    </alternativeName>
</protein>
<accession>A0A369KAJ7</accession>
<dbReference type="OrthoDB" id="10250478at2759"/>
<dbReference type="PANTHER" id="PTHR43097:SF5">
    <property type="entry name" value="GLUTAMATE--TRNA LIGASE"/>
    <property type="match status" value="1"/>
</dbReference>
<feature type="domain" description="tRNA synthetases class I (E and Q) anti-codon binding" evidence="15">
    <location>
        <begin position="582"/>
        <end position="659"/>
    </location>
</feature>
<dbReference type="GO" id="GO:0017102">
    <property type="term" value="C:methionyl glutamyl tRNA synthetase complex"/>
    <property type="evidence" value="ECO:0007669"/>
    <property type="project" value="TreeGrafter"/>
</dbReference>
<dbReference type="InterPro" id="IPR020059">
    <property type="entry name" value="Glu/Gln-tRNA-synth_Ib_codon-bd"/>
</dbReference>
<dbReference type="EC" id="6.1.1.17" evidence="3"/>
<evidence type="ECO:0000256" key="10">
    <source>
        <dbReference type="ARBA" id="ARBA00030865"/>
    </source>
</evidence>
<dbReference type="InterPro" id="IPR001412">
    <property type="entry name" value="aa-tRNA-synth_I_CS"/>
</dbReference>
<dbReference type="SUPFAM" id="SSF52374">
    <property type="entry name" value="Nucleotidylyl transferase"/>
    <property type="match status" value="1"/>
</dbReference>
<dbReference type="FunFam" id="1.10.1160.10:FF:000001">
    <property type="entry name" value="Glutamine--tRNA ligase"/>
    <property type="match status" value="1"/>
</dbReference>
<comment type="catalytic activity">
    <reaction evidence="11">
        <text>tRNA(Glu) + L-glutamate + ATP = L-glutamyl-tRNA(Glu) + AMP + diphosphate</text>
        <dbReference type="Rhea" id="RHEA:23540"/>
        <dbReference type="Rhea" id="RHEA-COMP:9663"/>
        <dbReference type="Rhea" id="RHEA-COMP:9680"/>
        <dbReference type="ChEBI" id="CHEBI:29985"/>
        <dbReference type="ChEBI" id="CHEBI:30616"/>
        <dbReference type="ChEBI" id="CHEBI:33019"/>
        <dbReference type="ChEBI" id="CHEBI:78442"/>
        <dbReference type="ChEBI" id="CHEBI:78520"/>
        <dbReference type="ChEBI" id="CHEBI:456215"/>
        <dbReference type="EC" id="6.1.1.17"/>
    </reaction>
</comment>
<gene>
    <name evidence="16" type="primary">gus1_0</name>
    <name evidence="16" type="ORF">Hypma_005874</name>
</gene>
<sequence>MSFPYAAAAYALQSQAELVFDSSIPSPTLEIHGQLHQGTEDELITALASTQASAASSSKVDSLLSVAIALPKVTAYEEINAALDSLDEALAFRTFFAGHDVSPTDWIIWGALRGSVKLAAIAALTSAKAEKARAGSKTASSFALGLQGAVKGKVVTRFPPEPSGYLHIGHAKAAMLNQYFAQMYDGKLIIRFDDTNPSKEKTEFEETILEDLRLLGIEGDVITHTSDHFDKLYALAVQLIRDGRAYADDTDNTIPANLACSCPSKQHGNLTRMAHERWHGIPSARRDATVEENLQRFDEMSKGTTEGLRWCIRAKISVDDPNKAMRDPVVYRTNPTTHHRTGDKWKVYPTYDFACPAVDSLEGVTHALRTNEYRDRNAQYAWMLNALHLPTVHIWDFSRLNFIYTLLSKRKLHWFVEQGLVRGWDDPRFPTVRGIRRRGMTVDALRQFMLSQGPSQAAVSLEWDAIWALNKKVIDPVAPRFWAVEKEAMVSVTVVGGPAEFEVKMLPKHKKNPDIGEKSVVYSSSILIEQADASSFTPGEEITLMNWGNAIVRSIEHSSSGTVTSLVLDLHLAGDFRLTKKKVTWLAASTPSQHPLVDIVLLDYDYLITKKKLDEQDTLADIVTPVTEFRTDALADGNVSQLRKGDVIQFERKGYYILDGDDTQGRLAFVRIPDGKAAGLASKAAAVGDVPVPGLVAPEQISATPGSSMYRVDSIYKLDERLTAAEHSTNFTGMYHMQSLYWNTLLARA</sequence>
<dbReference type="InterPro" id="IPR004526">
    <property type="entry name" value="Glu-tRNA-synth_arc/euk"/>
</dbReference>
<dbReference type="GO" id="GO:0005524">
    <property type="term" value="F:ATP binding"/>
    <property type="evidence" value="ECO:0007669"/>
    <property type="project" value="UniProtKB-KW"/>
</dbReference>
<dbReference type="Gene3D" id="3.40.50.620">
    <property type="entry name" value="HUPs"/>
    <property type="match status" value="1"/>
</dbReference>
<evidence type="ECO:0000313" key="16">
    <source>
        <dbReference type="EMBL" id="RDB30612.1"/>
    </source>
</evidence>
<evidence type="ECO:0000313" key="17">
    <source>
        <dbReference type="Proteomes" id="UP000076154"/>
    </source>
</evidence>
<keyword evidence="4" id="KW-0963">Cytoplasm</keyword>
<dbReference type="GO" id="GO:0004818">
    <property type="term" value="F:glutamate-tRNA ligase activity"/>
    <property type="evidence" value="ECO:0007669"/>
    <property type="project" value="UniProtKB-EC"/>
</dbReference>
<evidence type="ECO:0000256" key="2">
    <source>
        <dbReference type="ARBA" id="ARBA00008927"/>
    </source>
</evidence>
<evidence type="ECO:0000256" key="3">
    <source>
        <dbReference type="ARBA" id="ARBA00012835"/>
    </source>
</evidence>
<dbReference type="AlphaFoldDB" id="A0A369KAJ7"/>
<dbReference type="SUPFAM" id="SSF50715">
    <property type="entry name" value="Ribosomal protein L25-like"/>
    <property type="match status" value="1"/>
</dbReference>
<dbReference type="FunFam" id="3.40.50.620:FF:000037">
    <property type="entry name" value="Glutamine--tRNA ligase cytoplasmic"/>
    <property type="match status" value="1"/>
</dbReference>
<feature type="domain" description="Glutamyl/glutaminyl-tRNA synthetase class Ib catalytic" evidence="13">
    <location>
        <begin position="153"/>
        <end position="475"/>
    </location>
</feature>
<evidence type="ECO:0000259" key="15">
    <source>
        <dbReference type="Pfam" id="PF20974"/>
    </source>
</evidence>
<evidence type="ECO:0000259" key="14">
    <source>
        <dbReference type="Pfam" id="PF03950"/>
    </source>
</evidence>
<dbReference type="STRING" id="39966.A0A369KAJ7"/>
<dbReference type="Gene3D" id="1.20.1050.10">
    <property type="match status" value="1"/>
</dbReference>
<dbReference type="InterPro" id="IPR020058">
    <property type="entry name" value="Glu/Gln-tRNA-synth_Ib_cat-dom"/>
</dbReference>
<dbReference type="FunFam" id="2.40.240.10:FF:000004">
    <property type="entry name" value="Glutamyl-tRNA synthetase, cytoplasmic"/>
    <property type="match status" value="1"/>
</dbReference>
<dbReference type="Proteomes" id="UP000076154">
    <property type="component" value="Unassembled WGS sequence"/>
</dbReference>
<keyword evidence="7 12" id="KW-0067">ATP-binding</keyword>
<dbReference type="FunCoup" id="A0A369KAJ7">
    <property type="interactions" value="243"/>
</dbReference>
<comment type="caution">
    <text evidence="16">The sequence shown here is derived from an EMBL/GenBank/DDBJ whole genome shotgun (WGS) entry which is preliminary data.</text>
</comment>
<dbReference type="HAMAP" id="MF_02076">
    <property type="entry name" value="Glu_tRNA_synth_type2"/>
    <property type="match status" value="1"/>
</dbReference>
<keyword evidence="6 12" id="KW-0547">Nucleotide-binding</keyword>
<evidence type="ECO:0000256" key="6">
    <source>
        <dbReference type="ARBA" id="ARBA00022741"/>
    </source>
</evidence>
<evidence type="ECO:0000256" key="11">
    <source>
        <dbReference type="ARBA" id="ARBA00048351"/>
    </source>
</evidence>
<dbReference type="InterPro" id="IPR014729">
    <property type="entry name" value="Rossmann-like_a/b/a_fold"/>
</dbReference>
<keyword evidence="8 12" id="KW-0648">Protein biosynthesis</keyword>
<dbReference type="GO" id="GO:0006424">
    <property type="term" value="P:glutamyl-tRNA aminoacylation"/>
    <property type="evidence" value="ECO:0007669"/>
    <property type="project" value="InterPro"/>
</dbReference>
<dbReference type="InterPro" id="IPR020056">
    <property type="entry name" value="Rbsml_bL25/Gln-tRNA_synth_N"/>
</dbReference>
<evidence type="ECO:0000259" key="13">
    <source>
        <dbReference type="Pfam" id="PF00749"/>
    </source>
</evidence>
<dbReference type="Gene3D" id="2.40.240.10">
    <property type="entry name" value="Ribosomal Protein L25, Chain P"/>
    <property type="match status" value="1"/>
</dbReference>
<dbReference type="Pfam" id="PF00749">
    <property type="entry name" value="tRNA-synt_1c"/>
    <property type="match status" value="1"/>
</dbReference>
<dbReference type="Pfam" id="PF03950">
    <property type="entry name" value="tRNA-synt_1c_C"/>
    <property type="match status" value="1"/>
</dbReference>
<evidence type="ECO:0000256" key="9">
    <source>
        <dbReference type="ARBA" id="ARBA00023146"/>
    </source>
</evidence>
<evidence type="ECO:0000256" key="4">
    <source>
        <dbReference type="ARBA" id="ARBA00022490"/>
    </source>
</evidence>
<evidence type="ECO:0000256" key="1">
    <source>
        <dbReference type="ARBA" id="ARBA00004496"/>
    </source>
</evidence>
<organism evidence="16 17">
    <name type="scientific">Hypsizygus marmoreus</name>
    <name type="common">White beech mushroom</name>
    <name type="synonym">Agaricus marmoreus</name>
    <dbReference type="NCBI Taxonomy" id="39966"/>
    <lineage>
        <taxon>Eukaryota</taxon>
        <taxon>Fungi</taxon>
        <taxon>Dikarya</taxon>
        <taxon>Basidiomycota</taxon>
        <taxon>Agaricomycotina</taxon>
        <taxon>Agaricomycetes</taxon>
        <taxon>Agaricomycetidae</taxon>
        <taxon>Agaricales</taxon>
        <taxon>Tricholomatineae</taxon>
        <taxon>Lyophyllaceae</taxon>
        <taxon>Hypsizygus</taxon>
    </lineage>
</organism>
<feature type="domain" description="Glutamyl/glutaminyl-tRNA synthetase class Ib anti-codon binding" evidence="14">
    <location>
        <begin position="478"/>
        <end position="570"/>
    </location>
</feature>
<evidence type="ECO:0000256" key="8">
    <source>
        <dbReference type="ARBA" id="ARBA00022917"/>
    </source>
</evidence>
<keyword evidence="17" id="KW-1185">Reference proteome</keyword>
<keyword evidence="9 12" id="KW-0030">Aminoacyl-tRNA synthetase</keyword>
<dbReference type="InterPro" id="IPR049437">
    <property type="entry name" value="tRNA-synt_1c_C2"/>
</dbReference>
<keyword evidence="5 12" id="KW-0436">Ligase</keyword>
<dbReference type="InterPro" id="IPR036282">
    <property type="entry name" value="Glutathione-S-Trfase_C_sf"/>
</dbReference>
<reference evidence="16" key="1">
    <citation type="submission" date="2018-04" db="EMBL/GenBank/DDBJ databases">
        <title>Whole genome sequencing of Hypsizygus marmoreus.</title>
        <authorList>
            <person name="Choi I.-G."/>
            <person name="Min B."/>
            <person name="Kim J.-G."/>
            <person name="Kim S."/>
            <person name="Oh Y.-L."/>
            <person name="Kong W.-S."/>
            <person name="Park H."/>
            <person name="Jeong J."/>
            <person name="Song E.-S."/>
        </authorList>
    </citation>
    <scope>NUCLEOTIDE SEQUENCE [LARGE SCALE GENOMIC DNA]</scope>
    <source>
        <strain evidence="16">51987-8</strain>
    </source>
</reference>
<dbReference type="InParanoid" id="A0A369KAJ7"/>